<dbReference type="Gene3D" id="2.40.160.20">
    <property type="match status" value="1"/>
</dbReference>
<gene>
    <name evidence="4" type="ORF">B0A62_15645</name>
    <name evidence="3" type="ORF">IW20_12995</name>
</gene>
<dbReference type="InterPro" id="IPR008722">
    <property type="entry name" value="OprF_membrane_N"/>
</dbReference>
<keyword evidence="1" id="KW-0732">Signal</keyword>
<dbReference type="Pfam" id="PF05736">
    <property type="entry name" value="OprF"/>
    <property type="match status" value="1"/>
</dbReference>
<evidence type="ECO:0000313" key="4">
    <source>
        <dbReference type="EMBL" id="OXA92312.1"/>
    </source>
</evidence>
<evidence type="ECO:0000313" key="5">
    <source>
        <dbReference type="Proteomes" id="UP000028712"/>
    </source>
</evidence>
<evidence type="ECO:0000313" key="3">
    <source>
        <dbReference type="EMBL" id="KFF15810.1"/>
    </source>
</evidence>
<dbReference type="OrthoDB" id="838103at2"/>
<keyword evidence="6" id="KW-1185">Reference proteome</keyword>
<proteinExistence type="predicted"/>
<dbReference type="EMBL" id="JPRM01000018">
    <property type="protein sequence ID" value="KFF15810.1"/>
    <property type="molecule type" value="Genomic_DNA"/>
</dbReference>
<dbReference type="AlphaFoldDB" id="A0A086AGJ6"/>
<comment type="caution">
    <text evidence="3">The sequence shown here is derived from an EMBL/GenBank/DDBJ whole genome shotgun (WGS) entry which is preliminary data.</text>
</comment>
<protein>
    <recommendedName>
        <fullName evidence="2">Outer membrane porin F N-terminal domain-containing protein</fullName>
    </recommendedName>
</protein>
<reference evidence="3 5" key="1">
    <citation type="submission" date="2014-07" db="EMBL/GenBank/DDBJ databases">
        <title>Genome of Flavobacterium hydatis DSM 2063.</title>
        <authorList>
            <person name="Pipes S.E."/>
            <person name="Stropko S.J."/>
            <person name="Newman J.D."/>
        </authorList>
    </citation>
    <scope>NUCLEOTIDE SEQUENCE [LARGE SCALE GENOMIC DNA]</scope>
    <source>
        <strain evidence="3 5">DSM 2063</strain>
    </source>
</reference>
<dbReference type="Proteomes" id="UP000028712">
    <property type="component" value="Unassembled WGS sequence"/>
</dbReference>
<feature type="domain" description="Outer membrane porin F N-terminal" evidence="2">
    <location>
        <begin position="12"/>
        <end position="149"/>
    </location>
</feature>
<sequence>MKHFSLLFVVFLVSMGVKAQDANSLSLNLYGGYTFSDKVSYYNTSGDVGDGFEYGAGLEYFVTKNASIELKYLRQEVDLPIYYLGNQINAGDDKSSFNFIIGEGTYYFDTGSSNVSPYLGGGLGVGIVNIPRNGSDTNFAWDIKAGVKLRTSSLLSVNLNAYLQSMSAAVGNSYYWTYYFGPVGVTDYVATYQFGLGAVFSFNFK</sequence>
<organism evidence="3 5">
    <name type="scientific">Flavobacterium hydatis</name>
    <name type="common">Cytophaga aquatilis</name>
    <dbReference type="NCBI Taxonomy" id="991"/>
    <lineage>
        <taxon>Bacteria</taxon>
        <taxon>Pseudomonadati</taxon>
        <taxon>Bacteroidota</taxon>
        <taxon>Flavobacteriia</taxon>
        <taxon>Flavobacteriales</taxon>
        <taxon>Flavobacteriaceae</taxon>
        <taxon>Flavobacterium</taxon>
    </lineage>
</organism>
<dbReference type="SUPFAM" id="SSF56925">
    <property type="entry name" value="OMPA-like"/>
    <property type="match status" value="2"/>
</dbReference>
<dbReference type="eggNOG" id="ENOG50309CJ">
    <property type="taxonomic scope" value="Bacteria"/>
</dbReference>
<evidence type="ECO:0000259" key="2">
    <source>
        <dbReference type="Pfam" id="PF05736"/>
    </source>
</evidence>
<reference evidence="4 6" key="2">
    <citation type="submission" date="2016-11" db="EMBL/GenBank/DDBJ databases">
        <title>Whole genomes of Flavobacteriaceae.</title>
        <authorList>
            <person name="Stine C."/>
            <person name="Li C."/>
            <person name="Tadesse D."/>
        </authorList>
    </citation>
    <scope>NUCLEOTIDE SEQUENCE [LARGE SCALE GENOMIC DNA]</scope>
    <source>
        <strain evidence="4 6">ATCC 29551</strain>
    </source>
</reference>
<dbReference type="EMBL" id="MUGY01000023">
    <property type="protein sequence ID" value="OXA92312.1"/>
    <property type="molecule type" value="Genomic_DNA"/>
</dbReference>
<evidence type="ECO:0000256" key="1">
    <source>
        <dbReference type="SAM" id="SignalP"/>
    </source>
</evidence>
<dbReference type="Proteomes" id="UP000198424">
    <property type="component" value="Unassembled WGS sequence"/>
</dbReference>
<dbReference type="InterPro" id="IPR011250">
    <property type="entry name" value="OMP/PagP_B-barrel"/>
</dbReference>
<feature type="chain" id="PRO_5001802831" description="Outer membrane porin F N-terminal domain-containing protein" evidence="1">
    <location>
        <begin position="20"/>
        <end position="205"/>
    </location>
</feature>
<accession>A0A086AGJ6</accession>
<feature type="signal peptide" evidence="1">
    <location>
        <begin position="1"/>
        <end position="19"/>
    </location>
</feature>
<name>A0A086AGJ6_FLAHY</name>
<evidence type="ECO:0000313" key="6">
    <source>
        <dbReference type="Proteomes" id="UP000198424"/>
    </source>
</evidence>
<dbReference type="RefSeq" id="WP_035622785.1">
    <property type="nucleotide sequence ID" value="NZ_JBEWQG010000014.1"/>
</dbReference>